<dbReference type="AlphaFoldDB" id="A0A9P7EGQ9"/>
<organism evidence="1 2">
    <name type="scientific">Suillus subaureus</name>
    <dbReference type="NCBI Taxonomy" id="48587"/>
    <lineage>
        <taxon>Eukaryota</taxon>
        <taxon>Fungi</taxon>
        <taxon>Dikarya</taxon>
        <taxon>Basidiomycota</taxon>
        <taxon>Agaricomycotina</taxon>
        <taxon>Agaricomycetes</taxon>
        <taxon>Agaricomycetidae</taxon>
        <taxon>Boletales</taxon>
        <taxon>Suillineae</taxon>
        <taxon>Suillaceae</taxon>
        <taxon>Suillus</taxon>
    </lineage>
</organism>
<comment type="caution">
    <text evidence="1">The sequence shown here is derived from an EMBL/GenBank/DDBJ whole genome shotgun (WGS) entry which is preliminary data.</text>
</comment>
<dbReference type="Proteomes" id="UP000807769">
    <property type="component" value="Unassembled WGS sequence"/>
</dbReference>
<name>A0A9P7EGQ9_9AGAM</name>
<dbReference type="OrthoDB" id="2162994at2759"/>
<keyword evidence="2" id="KW-1185">Reference proteome</keyword>
<protein>
    <submittedName>
        <fullName evidence="1">Uncharacterized protein</fullName>
    </submittedName>
</protein>
<gene>
    <name evidence="1" type="ORF">BJ212DRAFT_966890</name>
</gene>
<evidence type="ECO:0000313" key="2">
    <source>
        <dbReference type="Proteomes" id="UP000807769"/>
    </source>
</evidence>
<accession>A0A9P7EGQ9</accession>
<dbReference type="GeneID" id="64638484"/>
<dbReference type="EMBL" id="JABBWG010000007">
    <property type="protein sequence ID" value="KAG1820877.1"/>
    <property type="molecule type" value="Genomic_DNA"/>
</dbReference>
<sequence length="132" mass="14879">MLLCTSLNELNVPHSNPHIQPPAEELAEMTVRTEEVVRLPEAHRNDTPIFPLPSSPLRIHIHFHALVSVHPHSHNLSSSLGMSIMVIDAPDRAPKRPWEGVEDQDRSMAETDTELIKAKRVLTTEYLKGNRS</sequence>
<evidence type="ECO:0000313" key="1">
    <source>
        <dbReference type="EMBL" id="KAG1820877.1"/>
    </source>
</evidence>
<proteinExistence type="predicted"/>
<dbReference type="RefSeq" id="XP_041195944.1">
    <property type="nucleotide sequence ID" value="XM_041344468.1"/>
</dbReference>
<reference evidence="1" key="1">
    <citation type="journal article" date="2020" name="New Phytol.">
        <title>Comparative genomics reveals dynamic genome evolution in host specialist ectomycorrhizal fungi.</title>
        <authorList>
            <person name="Lofgren L.A."/>
            <person name="Nguyen N.H."/>
            <person name="Vilgalys R."/>
            <person name="Ruytinx J."/>
            <person name="Liao H.L."/>
            <person name="Branco S."/>
            <person name="Kuo A."/>
            <person name="LaButti K."/>
            <person name="Lipzen A."/>
            <person name="Andreopoulos W."/>
            <person name="Pangilinan J."/>
            <person name="Riley R."/>
            <person name="Hundley H."/>
            <person name="Na H."/>
            <person name="Barry K."/>
            <person name="Grigoriev I.V."/>
            <person name="Stajich J.E."/>
            <person name="Kennedy P.G."/>
        </authorList>
    </citation>
    <scope>NUCLEOTIDE SEQUENCE</scope>
    <source>
        <strain evidence="1">MN1</strain>
    </source>
</reference>